<evidence type="ECO:0000313" key="1">
    <source>
        <dbReference type="EMBL" id="JAT03606.1"/>
    </source>
</evidence>
<sequence>MFLHLAAIAARSIVFNAQSSEDVSRMAEIYGAYDGDVRVGTDPELARNSFVVKAGDISIPVSGKDELKKVIEITEKLEEAPHQLPEIIEALKQRKMSMVEDLKTGGFSFAVFFTKDPEHIK</sequence>
<reference evidence="1" key="1">
    <citation type="submission" date="2015-11" db="EMBL/GenBank/DDBJ databases">
        <title>De novo transcriptome assembly of four potential Pierce s Disease insect vectors from Arizona vineyards.</title>
        <authorList>
            <person name="Tassone E.E."/>
        </authorList>
    </citation>
    <scope>NUCLEOTIDE SEQUENCE</scope>
</reference>
<gene>
    <name evidence="1" type="ORF">g.16161</name>
</gene>
<dbReference type="AlphaFoldDB" id="A0A1B6JWM5"/>
<accession>A0A1B6JWM5</accession>
<organism evidence="1">
    <name type="scientific">Homalodisca liturata</name>
    <dbReference type="NCBI Taxonomy" id="320908"/>
    <lineage>
        <taxon>Eukaryota</taxon>
        <taxon>Metazoa</taxon>
        <taxon>Ecdysozoa</taxon>
        <taxon>Arthropoda</taxon>
        <taxon>Hexapoda</taxon>
        <taxon>Insecta</taxon>
        <taxon>Pterygota</taxon>
        <taxon>Neoptera</taxon>
        <taxon>Paraneoptera</taxon>
        <taxon>Hemiptera</taxon>
        <taxon>Auchenorrhyncha</taxon>
        <taxon>Membracoidea</taxon>
        <taxon>Cicadellidae</taxon>
        <taxon>Cicadellinae</taxon>
        <taxon>Proconiini</taxon>
        <taxon>Homalodisca</taxon>
    </lineage>
</organism>
<dbReference type="EMBL" id="GECU01004101">
    <property type="protein sequence ID" value="JAT03606.1"/>
    <property type="molecule type" value="Transcribed_RNA"/>
</dbReference>
<proteinExistence type="predicted"/>
<feature type="non-terminal residue" evidence="1">
    <location>
        <position position="121"/>
    </location>
</feature>
<protein>
    <submittedName>
        <fullName evidence="1">Uncharacterized protein</fullName>
    </submittedName>
</protein>
<name>A0A1B6JWM5_9HEMI</name>